<dbReference type="GO" id="GO:0008061">
    <property type="term" value="F:chitin binding"/>
    <property type="evidence" value="ECO:0007669"/>
    <property type="project" value="InterPro"/>
</dbReference>
<feature type="domain" description="Chitin-binding type-2" evidence="2">
    <location>
        <begin position="216"/>
        <end position="280"/>
    </location>
</feature>
<accession>R4WHU3</accession>
<dbReference type="SMART" id="SM00494">
    <property type="entry name" value="ChtBD2"/>
    <property type="match status" value="2"/>
</dbReference>
<dbReference type="SUPFAM" id="SSF57625">
    <property type="entry name" value="Invertebrate chitin-binding proteins"/>
    <property type="match status" value="2"/>
</dbReference>
<dbReference type="EMBL" id="AK416920">
    <property type="protein sequence ID" value="BAN20135.1"/>
    <property type="molecule type" value="mRNA"/>
</dbReference>
<protein>
    <submittedName>
        <fullName evidence="3">Unkown protein</fullName>
    </submittedName>
</protein>
<feature type="chain" id="PRO_5004372435" evidence="1">
    <location>
        <begin position="18"/>
        <end position="282"/>
    </location>
</feature>
<organism evidence="3">
    <name type="scientific">Riptortus pedestris</name>
    <name type="common">Bean bug</name>
    <dbReference type="NCBI Taxonomy" id="329032"/>
    <lineage>
        <taxon>Eukaryota</taxon>
        <taxon>Metazoa</taxon>
        <taxon>Ecdysozoa</taxon>
        <taxon>Arthropoda</taxon>
        <taxon>Hexapoda</taxon>
        <taxon>Insecta</taxon>
        <taxon>Pterygota</taxon>
        <taxon>Neoptera</taxon>
        <taxon>Paraneoptera</taxon>
        <taxon>Hemiptera</taxon>
        <taxon>Heteroptera</taxon>
        <taxon>Panheteroptera</taxon>
        <taxon>Pentatomomorpha</taxon>
        <taxon>Coreoidea</taxon>
        <taxon>Alydidae</taxon>
        <taxon>Riptortus</taxon>
    </lineage>
</organism>
<dbReference type="PROSITE" id="PS50940">
    <property type="entry name" value="CHIT_BIND_II"/>
    <property type="match status" value="1"/>
</dbReference>
<dbReference type="GO" id="GO:0005576">
    <property type="term" value="C:extracellular region"/>
    <property type="evidence" value="ECO:0007669"/>
    <property type="project" value="InterPro"/>
</dbReference>
<evidence type="ECO:0000313" key="3">
    <source>
        <dbReference type="EMBL" id="BAN20135.1"/>
    </source>
</evidence>
<keyword evidence="1" id="KW-0732">Signal</keyword>
<dbReference type="InterPro" id="IPR002557">
    <property type="entry name" value="Chitin-bd_dom"/>
</dbReference>
<dbReference type="AlphaFoldDB" id="R4WHU3"/>
<feature type="signal peptide" evidence="1">
    <location>
        <begin position="1"/>
        <end position="17"/>
    </location>
</feature>
<reference evidence="3" key="1">
    <citation type="journal article" date="2013" name="PLoS ONE">
        <title>Gene expression in gut symbiotic organ of stinkbug affected by extracellular bacterial symbiont.</title>
        <authorList>
            <person name="Futahashi R."/>
            <person name="Tanaka K."/>
            <person name="Tanahashi M."/>
            <person name="Nikoh N."/>
            <person name="Kikuchi Y."/>
            <person name="Lee B.L."/>
            <person name="Fukatsu T."/>
        </authorList>
    </citation>
    <scope>NUCLEOTIDE SEQUENCE</scope>
    <source>
        <tissue evidence="3">Midgut</tissue>
    </source>
</reference>
<name>R4WHU3_RIPPE</name>
<dbReference type="Gene3D" id="2.170.140.10">
    <property type="entry name" value="Chitin binding domain"/>
    <property type="match status" value="2"/>
</dbReference>
<proteinExistence type="evidence at transcript level"/>
<evidence type="ECO:0000259" key="2">
    <source>
        <dbReference type="PROSITE" id="PS50940"/>
    </source>
</evidence>
<dbReference type="InterPro" id="IPR036508">
    <property type="entry name" value="Chitin-bd_dom_sf"/>
</dbReference>
<dbReference type="Pfam" id="PF01607">
    <property type="entry name" value="CBM_14"/>
    <property type="match status" value="2"/>
</dbReference>
<sequence>MKAPVALLLLSFVAVKATIIDESYLALLRNSSWAREVPYKSQLAAQDTNDDTCTAFYSCRDCKTAQICKPSGQNGIMELITTITCPQERPYCDQKSGTCVAEASGSCGEKDDTFICMGDGKFPDRDCTKFHVCVNLIPTLFTCAIPGQRFNPKTQTCEHTDTCGTFNCDPSNTGTKAAHSVDERYYAYCNAAQNGLLVVDGCPPMFRLDHETQTCVPDCKTDGIIPDPTDCHFYYKCSKVTVSRGIQYMSNTRLQCPDKMAYSQTDFICMPETEVESCKKKV</sequence>
<evidence type="ECO:0000256" key="1">
    <source>
        <dbReference type="SAM" id="SignalP"/>
    </source>
</evidence>